<proteinExistence type="predicted"/>
<evidence type="ECO:0000256" key="1">
    <source>
        <dbReference type="SAM" id="Phobius"/>
    </source>
</evidence>
<evidence type="ECO:0000313" key="3">
    <source>
        <dbReference type="EMBL" id="KAF4629698.1"/>
    </source>
</evidence>
<evidence type="ECO:0000256" key="2">
    <source>
        <dbReference type="SAM" id="SignalP"/>
    </source>
</evidence>
<keyword evidence="1" id="KW-0812">Transmembrane</keyword>
<keyword evidence="1" id="KW-0472">Membrane</keyword>
<dbReference type="EMBL" id="JAAMPI010000639">
    <property type="protein sequence ID" value="KAF4629698.1"/>
    <property type="molecule type" value="Genomic_DNA"/>
</dbReference>
<organism evidence="3 4">
    <name type="scientific">Cudoniella acicularis</name>
    <dbReference type="NCBI Taxonomy" id="354080"/>
    <lineage>
        <taxon>Eukaryota</taxon>
        <taxon>Fungi</taxon>
        <taxon>Dikarya</taxon>
        <taxon>Ascomycota</taxon>
        <taxon>Pezizomycotina</taxon>
        <taxon>Leotiomycetes</taxon>
        <taxon>Helotiales</taxon>
        <taxon>Tricladiaceae</taxon>
        <taxon>Cudoniella</taxon>
    </lineage>
</organism>
<comment type="caution">
    <text evidence="3">The sequence shown here is derived from an EMBL/GenBank/DDBJ whole genome shotgun (WGS) entry which is preliminary data.</text>
</comment>
<feature type="transmembrane region" description="Helical" evidence="1">
    <location>
        <begin position="200"/>
        <end position="219"/>
    </location>
</feature>
<reference evidence="3 4" key="1">
    <citation type="submission" date="2020-03" db="EMBL/GenBank/DDBJ databases">
        <title>Draft Genome Sequence of Cudoniella acicularis.</title>
        <authorList>
            <person name="Buettner E."/>
            <person name="Kellner H."/>
        </authorList>
    </citation>
    <scope>NUCLEOTIDE SEQUENCE [LARGE SCALE GENOMIC DNA]</scope>
    <source>
        <strain evidence="3 4">DSM 108380</strain>
    </source>
</reference>
<dbReference type="OrthoDB" id="5406607at2759"/>
<keyword evidence="1" id="KW-1133">Transmembrane helix</keyword>
<dbReference type="AlphaFoldDB" id="A0A8H4W0L5"/>
<feature type="chain" id="PRO_5034301913" evidence="2">
    <location>
        <begin position="24"/>
        <end position="434"/>
    </location>
</feature>
<protein>
    <submittedName>
        <fullName evidence="3">Uncharacterized protein</fullName>
    </submittedName>
</protein>
<feature type="signal peptide" evidence="2">
    <location>
        <begin position="1"/>
        <end position="23"/>
    </location>
</feature>
<evidence type="ECO:0000313" key="4">
    <source>
        <dbReference type="Proteomes" id="UP000566819"/>
    </source>
</evidence>
<name>A0A8H4W0L5_9HELO</name>
<feature type="transmembrane region" description="Helical" evidence="1">
    <location>
        <begin position="328"/>
        <end position="349"/>
    </location>
</feature>
<feature type="transmembrane region" description="Helical" evidence="1">
    <location>
        <begin position="231"/>
        <end position="251"/>
    </location>
</feature>
<feature type="transmembrane region" description="Helical" evidence="1">
    <location>
        <begin position="74"/>
        <end position="92"/>
    </location>
</feature>
<feature type="transmembrane region" description="Helical" evidence="1">
    <location>
        <begin position="361"/>
        <end position="383"/>
    </location>
</feature>
<keyword evidence="4" id="KW-1185">Reference proteome</keyword>
<feature type="transmembrane region" description="Helical" evidence="1">
    <location>
        <begin position="403"/>
        <end position="425"/>
    </location>
</feature>
<gene>
    <name evidence="3" type="ORF">G7Y89_g8442</name>
</gene>
<dbReference type="Proteomes" id="UP000566819">
    <property type="component" value="Unassembled WGS sequence"/>
</dbReference>
<sequence>MKKYCSITLLALAMAVASPLASAQPPNSTSALFSNNNPNVICRPAKWTDIVVFYLGNYIAHAATTLSLPGQSPLAVVFSIAAALFFPVSGVFRGFRAIYTLAIFAETELQTAARAGALCMVVKLDEGAFRDFDDGEKPIRLFSTRIHGRYELPRGYALKLVPCDAKFEGDSVSPSNLWEKVTKIFRTESRAGTKISCSYSLVKAFVALGQTLFAITTLYQTKGDQLELFGFAAFGLTVAPYAFMSVINLFGNLVCPEYPAMYLVESEALRNLRTDFVSEGIGSGFWLDGVVGKLVADLDKSVRPLQEDETPASEAVGVWFTVREVLKALLPMCIAGAVSLAVVGGLSRFHTGSSSTYHQRVWTMTWLGFGIFAGGMGFGVEGVENRQFFNIRPRRLGGNLSDIMGGFLFAVPAIGGFVVVGQMILEFGVCVKLG</sequence>
<keyword evidence="2" id="KW-0732">Signal</keyword>
<accession>A0A8H4W0L5</accession>